<dbReference type="GO" id="GO:0043683">
    <property type="term" value="P:type IV pilus assembly"/>
    <property type="evidence" value="ECO:0007669"/>
    <property type="project" value="InterPro"/>
</dbReference>
<dbReference type="AlphaFoldDB" id="A0A3E1KEL9"/>
<dbReference type="InterPro" id="IPR012902">
    <property type="entry name" value="N_methyl_site"/>
</dbReference>
<evidence type="ECO:0000313" key="2">
    <source>
        <dbReference type="EMBL" id="RFF37048.1"/>
    </source>
</evidence>
<organism evidence="2 3">
    <name type="scientific">Xanthomonas nasturtii</name>
    <dbReference type="NCBI Taxonomy" id="1843581"/>
    <lineage>
        <taxon>Bacteria</taxon>
        <taxon>Pseudomonadati</taxon>
        <taxon>Pseudomonadota</taxon>
        <taxon>Gammaproteobacteria</taxon>
        <taxon>Lysobacterales</taxon>
        <taxon>Lysobacteraceae</taxon>
        <taxon>Xanthomonas</taxon>
    </lineage>
</organism>
<dbReference type="GeneID" id="97212096"/>
<keyword evidence="1" id="KW-0472">Membrane</keyword>
<accession>A0A3E1KEL9</accession>
<dbReference type="Proteomes" id="UP000259570">
    <property type="component" value="Unassembled WGS sequence"/>
</dbReference>
<evidence type="ECO:0000313" key="3">
    <source>
        <dbReference type="Proteomes" id="UP000259570"/>
    </source>
</evidence>
<name>A0A3E1KEL9_9XANT</name>
<dbReference type="InterPro" id="IPR045584">
    <property type="entry name" value="Pilin-like"/>
</dbReference>
<sequence>MSGFSLIELMLAMVLGLLVVGAAIGIFLSNSRTYRATESLGRVQEGVRTAFELMARDVREAAGNPCVNNLPISNVLNNYNASWWSNINRWGDAFQGYSSSQSIVDLATGTSAAQRVDGTEAVQLFAADENVTTITTHDTAAGTFTVNVASHGIGVGDIAVVCNARQASIFQVSAVSGKDISHGLAGTPGNCTLGLGVPLDCSAGTKFAYTAPNSVLVRLHASRWYIGNGTGGPALFQQVATANGTVTTQEVAEGVKNLGLLYLVNGKASYQAASALSVSDWANVTAARITLSISNAEGSVGAEGGIERQLIHIVSLRNRNP</sequence>
<dbReference type="EMBL" id="QUZM01000058">
    <property type="protein sequence ID" value="RFF37048.1"/>
    <property type="molecule type" value="Genomic_DNA"/>
</dbReference>
<dbReference type="SUPFAM" id="SSF54523">
    <property type="entry name" value="Pili subunits"/>
    <property type="match status" value="1"/>
</dbReference>
<protein>
    <submittedName>
        <fullName evidence="2">Type IV pilus assembly protein PilW</fullName>
    </submittedName>
</protein>
<dbReference type="OrthoDB" id="5296662at2"/>
<evidence type="ECO:0000256" key="1">
    <source>
        <dbReference type="SAM" id="Phobius"/>
    </source>
</evidence>
<dbReference type="PROSITE" id="PS00409">
    <property type="entry name" value="PROKAR_NTER_METHYL"/>
    <property type="match status" value="1"/>
</dbReference>
<keyword evidence="1" id="KW-0812">Transmembrane</keyword>
<gene>
    <name evidence="2" type="ORF">DZD52_18920</name>
</gene>
<dbReference type="InterPro" id="IPR032092">
    <property type="entry name" value="PilW"/>
</dbReference>
<keyword evidence="1" id="KW-1133">Transmembrane helix</keyword>
<feature type="transmembrane region" description="Helical" evidence="1">
    <location>
        <begin position="6"/>
        <end position="28"/>
    </location>
</feature>
<proteinExistence type="predicted"/>
<dbReference type="RefSeq" id="WP_116906748.1">
    <property type="nucleotide sequence ID" value="NZ_CP142084.2"/>
</dbReference>
<comment type="caution">
    <text evidence="2">The sequence shown here is derived from an EMBL/GenBank/DDBJ whole genome shotgun (WGS) entry which is preliminary data.</text>
</comment>
<reference evidence="2 3" key="1">
    <citation type="submission" date="2018-08" db="EMBL/GenBank/DDBJ databases">
        <title>Genome sequencing of X. nasturtii WHRI 8984.</title>
        <authorList>
            <person name="Studholme D.J."/>
            <person name="Mchugh J."/>
            <person name="Vicente J."/>
        </authorList>
    </citation>
    <scope>NUCLEOTIDE SEQUENCE [LARGE SCALE GENOMIC DNA]</scope>
    <source>
        <strain evidence="2 3">WHRI 8984</strain>
    </source>
</reference>
<dbReference type="Pfam" id="PF16074">
    <property type="entry name" value="PilW"/>
    <property type="match status" value="1"/>
</dbReference>